<evidence type="ECO:0000256" key="1">
    <source>
        <dbReference type="SAM" id="MobiDB-lite"/>
    </source>
</evidence>
<organism evidence="2 3">
    <name type="scientific">Rattus norvegicus</name>
    <name type="common">Rat</name>
    <dbReference type="NCBI Taxonomy" id="10116"/>
    <lineage>
        <taxon>Eukaryota</taxon>
        <taxon>Metazoa</taxon>
        <taxon>Chordata</taxon>
        <taxon>Craniata</taxon>
        <taxon>Vertebrata</taxon>
        <taxon>Euteleostomi</taxon>
        <taxon>Mammalia</taxon>
        <taxon>Eutheria</taxon>
        <taxon>Euarchontoglires</taxon>
        <taxon>Glires</taxon>
        <taxon>Rodentia</taxon>
        <taxon>Myomorpha</taxon>
        <taxon>Muroidea</taxon>
        <taxon>Muridae</taxon>
        <taxon>Murinae</taxon>
        <taxon>Rattus</taxon>
    </lineage>
</organism>
<proteinExistence type="predicted"/>
<dbReference type="Proteomes" id="UP000234681">
    <property type="component" value="Chromosome 3"/>
</dbReference>
<evidence type="ECO:0000313" key="2">
    <source>
        <dbReference type="EMBL" id="EDL93264.1"/>
    </source>
</evidence>
<dbReference type="AlphaFoldDB" id="A6JU35"/>
<evidence type="ECO:0000313" key="3">
    <source>
        <dbReference type="Proteomes" id="UP000234681"/>
    </source>
</evidence>
<dbReference type="EMBL" id="CH474001">
    <property type="protein sequence ID" value="EDL93264.1"/>
    <property type="molecule type" value="Genomic_DNA"/>
</dbReference>
<feature type="compositionally biased region" description="Polar residues" evidence="1">
    <location>
        <begin position="17"/>
        <end position="29"/>
    </location>
</feature>
<reference evidence="2 3" key="1">
    <citation type="submission" date="2005-09" db="EMBL/GenBank/DDBJ databases">
        <authorList>
            <person name="Mural R.J."/>
            <person name="Li P.W."/>
            <person name="Adams M.D."/>
            <person name="Amanatides P.G."/>
            <person name="Baden-Tillson H."/>
            <person name="Barnstead M."/>
            <person name="Chin S.H."/>
            <person name="Dew I."/>
            <person name="Evans C.A."/>
            <person name="Ferriera S."/>
            <person name="Flanigan M."/>
            <person name="Fosler C."/>
            <person name="Glodek A."/>
            <person name="Gu Z."/>
            <person name="Holt R.A."/>
            <person name="Jennings D."/>
            <person name="Kraft C.L."/>
            <person name="Lu F."/>
            <person name="Nguyen T."/>
            <person name="Nusskern D.R."/>
            <person name="Pfannkoch C.M."/>
            <person name="Sitter C."/>
            <person name="Sutton G.G."/>
            <person name="Venter J.C."/>
            <person name="Wang Z."/>
            <person name="Woodage T."/>
            <person name="Zheng X.H."/>
            <person name="Zhong F."/>
        </authorList>
    </citation>
    <scope>NUCLEOTIDE SEQUENCE [LARGE SCALE GENOMIC DNA]</scope>
    <source>
        <strain>BN</strain>
        <strain evidence="3">Sprague-Dawley</strain>
    </source>
</reference>
<accession>A6JU35</accession>
<protein>
    <submittedName>
        <fullName evidence="2">RCG45688</fullName>
    </submittedName>
</protein>
<gene>
    <name evidence="2" type="ORF">rCG_45688</name>
</gene>
<name>A6JU35_RAT</name>
<feature type="region of interest" description="Disordered" evidence="1">
    <location>
        <begin position="1"/>
        <end position="32"/>
    </location>
</feature>
<sequence length="76" mass="7999">MKGGGTQQTRAAEKQRGCSQPTSANSQGPLDSGYYESMGLATAELRHRAPRWASTAMTWVGMSFGTGCCHQGCGSL</sequence>